<dbReference type="InterPro" id="IPR005119">
    <property type="entry name" value="LysR_subst-bd"/>
</dbReference>
<dbReference type="GO" id="GO:0006351">
    <property type="term" value="P:DNA-templated transcription"/>
    <property type="evidence" value="ECO:0007669"/>
    <property type="project" value="TreeGrafter"/>
</dbReference>
<dbReference type="Gene3D" id="3.40.190.290">
    <property type="match status" value="1"/>
</dbReference>
<accession>A0A2G9CFP3</accession>
<feature type="domain" description="HTH lysR-type" evidence="5">
    <location>
        <begin position="1"/>
        <end position="59"/>
    </location>
</feature>
<dbReference type="PROSITE" id="PS50931">
    <property type="entry name" value="HTH_LYSR"/>
    <property type="match status" value="1"/>
</dbReference>
<dbReference type="GO" id="GO:0043565">
    <property type="term" value="F:sequence-specific DNA binding"/>
    <property type="evidence" value="ECO:0007669"/>
    <property type="project" value="TreeGrafter"/>
</dbReference>
<evidence type="ECO:0000256" key="1">
    <source>
        <dbReference type="ARBA" id="ARBA00009437"/>
    </source>
</evidence>
<evidence type="ECO:0000313" key="7">
    <source>
        <dbReference type="Proteomes" id="UP000231501"/>
    </source>
</evidence>
<dbReference type="FunFam" id="1.10.10.10:FF:000001">
    <property type="entry name" value="LysR family transcriptional regulator"/>
    <property type="match status" value="1"/>
</dbReference>
<dbReference type="SUPFAM" id="SSF46785">
    <property type="entry name" value="Winged helix' DNA-binding domain"/>
    <property type="match status" value="1"/>
</dbReference>
<evidence type="ECO:0000259" key="5">
    <source>
        <dbReference type="PROSITE" id="PS50931"/>
    </source>
</evidence>
<sequence>MDKLDAMAIFVAVVQEGGFSAAARRLGVSAPVVTRAVSELEAAMNVRLLLRTTRVVKVTEVGERYAQDCRRVLGELEEIEQAASGSHGAVRGRLVVSASVMYGRLKLNEVVLAYLARYPEAEVECRFLDRNVNLLGEDVDVAIRIGDLPDASFQATPLTTVRRIVCASPAYLKRHGTPKQLKDLSKHSMIAARGLEPGSEWKFREGEGVDAPTMAVPIRARLATNSNDHAIAAACEGFGLTRVLSYMVEEQIASGALVEVLSKFAPPAVPVQALQHQGLRASRKVRAFIDLAVERLRG</sequence>
<dbReference type="AlphaFoldDB" id="A0A2G9CFP3"/>
<comment type="similarity">
    <text evidence="1">Belongs to the LysR transcriptional regulatory family.</text>
</comment>
<gene>
    <name evidence="6" type="ORF">CS062_00075</name>
</gene>
<dbReference type="EMBL" id="PEOG01000001">
    <property type="protein sequence ID" value="PIM55266.1"/>
    <property type="molecule type" value="Genomic_DNA"/>
</dbReference>
<evidence type="ECO:0000313" key="6">
    <source>
        <dbReference type="EMBL" id="PIM55266.1"/>
    </source>
</evidence>
<dbReference type="PANTHER" id="PTHR30537:SF5">
    <property type="entry name" value="HTH-TYPE TRANSCRIPTIONAL ACTIVATOR TTDR-RELATED"/>
    <property type="match status" value="1"/>
</dbReference>
<dbReference type="InterPro" id="IPR036390">
    <property type="entry name" value="WH_DNA-bd_sf"/>
</dbReference>
<evidence type="ECO:0000256" key="2">
    <source>
        <dbReference type="ARBA" id="ARBA00023015"/>
    </source>
</evidence>
<dbReference type="RefSeq" id="WP_099859456.1">
    <property type="nucleotide sequence ID" value="NZ_PEOG01000001.1"/>
</dbReference>
<dbReference type="SUPFAM" id="SSF53850">
    <property type="entry name" value="Periplasmic binding protein-like II"/>
    <property type="match status" value="1"/>
</dbReference>
<dbReference type="Gene3D" id="1.10.10.10">
    <property type="entry name" value="Winged helix-like DNA-binding domain superfamily/Winged helix DNA-binding domain"/>
    <property type="match status" value="1"/>
</dbReference>
<dbReference type="InterPro" id="IPR036388">
    <property type="entry name" value="WH-like_DNA-bd_sf"/>
</dbReference>
<keyword evidence="3" id="KW-0238">DNA-binding</keyword>
<reference evidence="6 7" key="1">
    <citation type="submission" date="2017-11" db="EMBL/GenBank/DDBJ databases">
        <title>Draft genome sequence of Mitsuaria sp. HWN-4.</title>
        <authorList>
            <person name="Gundlapally S.R."/>
        </authorList>
    </citation>
    <scope>NUCLEOTIDE SEQUENCE [LARGE SCALE GENOMIC DNA]</scope>
    <source>
        <strain evidence="6 7">HWN-4</strain>
    </source>
</reference>
<dbReference type="Proteomes" id="UP000231501">
    <property type="component" value="Unassembled WGS sequence"/>
</dbReference>
<dbReference type="PANTHER" id="PTHR30537">
    <property type="entry name" value="HTH-TYPE TRANSCRIPTIONAL REGULATOR"/>
    <property type="match status" value="1"/>
</dbReference>
<proteinExistence type="inferred from homology"/>
<evidence type="ECO:0000256" key="3">
    <source>
        <dbReference type="ARBA" id="ARBA00023125"/>
    </source>
</evidence>
<dbReference type="InterPro" id="IPR000847">
    <property type="entry name" value="LysR_HTH_N"/>
</dbReference>
<dbReference type="GO" id="GO:0003700">
    <property type="term" value="F:DNA-binding transcription factor activity"/>
    <property type="evidence" value="ECO:0007669"/>
    <property type="project" value="InterPro"/>
</dbReference>
<keyword evidence="2" id="KW-0805">Transcription regulation</keyword>
<comment type="caution">
    <text evidence="6">The sequence shown here is derived from an EMBL/GenBank/DDBJ whole genome shotgun (WGS) entry which is preliminary data.</text>
</comment>
<protein>
    <submittedName>
        <fullName evidence="6">LysR family transcriptional regulator</fullName>
    </submittedName>
</protein>
<dbReference type="InterPro" id="IPR058163">
    <property type="entry name" value="LysR-type_TF_proteobact-type"/>
</dbReference>
<keyword evidence="7" id="KW-1185">Reference proteome</keyword>
<dbReference type="CDD" id="cd08471">
    <property type="entry name" value="PBP2_CrgA_like_2"/>
    <property type="match status" value="1"/>
</dbReference>
<name>A0A2G9CFP3_9BURK</name>
<keyword evidence="4" id="KW-0804">Transcription</keyword>
<dbReference type="Pfam" id="PF00126">
    <property type="entry name" value="HTH_1"/>
    <property type="match status" value="1"/>
</dbReference>
<dbReference type="Pfam" id="PF03466">
    <property type="entry name" value="LysR_substrate"/>
    <property type="match status" value="1"/>
</dbReference>
<organism evidence="6 7">
    <name type="scientific">Roseateles chitinivorans</name>
    <dbReference type="NCBI Taxonomy" id="2917965"/>
    <lineage>
        <taxon>Bacteria</taxon>
        <taxon>Pseudomonadati</taxon>
        <taxon>Pseudomonadota</taxon>
        <taxon>Betaproteobacteria</taxon>
        <taxon>Burkholderiales</taxon>
        <taxon>Sphaerotilaceae</taxon>
        <taxon>Roseateles</taxon>
    </lineage>
</organism>
<dbReference type="OrthoDB" id="9786526at2"/>
<evidence type="ECO:0000256" key="4">
    <source>
        <dbReference type="ARBA" id="ARBA00023163"/>
    </source>
</evidence>